<keyword evidence="3 6" id="KW-1133">Transmembrane helix</keyword>
<dbReference type="Pfam" id="PF08395">
    <property type="entry name" value="7tm_7"/>
    <property type="match status" value="1"/>
</dbReference>
<dbReference type="PANTHER" id="PTHR21143">
    <property type="entry name" value="INVERTEBRATE GUSTATORY RECEPTOR"/>
    <property type="match status" value="1"/>
</dbReference>
<keyword evidence="5" id="KW-0675">Receptor</keyword>
<dbReference type="GO" id="GO:0050909">
    <property type="term" value="P:sensory perception of taste"/>
    <property type="evidence" value="ECO:0007669"/>
    <property type="project" value="InterPro"/>
</dbReference>
<evidence type="ECO:0000256" key="4">
    <source>
        <dbReference type="ARBA" id="ARBA00023136"/>
    </source>
</evidence>
<dbReference type="GO" id="GO:0016020">
    <property type="term" value="C:membrane"/>
    <property type="evidence" value="ECO:0007669"/>
    <property type="project" value="UniProtKB-SubCell"/>
</dbReference>
<evidence type="ECO:0000256" key="3">
    <source>
        <dbReference type="ARBA" id="ARBA00022989"/>
    </source>
</evidence>
<evidence type="ECO:0000256" key="5">
    <source>
        <dbReference type="ARBA" id="ARBA00023170"/>
    </source>
</evidence>
<evidence type="ECO:0000256" key="6">
    <source>
        <dbReference type="SAM" id="Phobius"/>
    </source>
</evidence>
<accession>A0A1W0X365</accession>
<dbReference type="Proteomes" id="UP000192578">
    <property type="component" value="Unassembled WGS sequence"/>
</dbReference>
<dbReference type="InterPro" id="IPR013604">
    <property type="entry name" value="7TM_chemorcpt"/>
</dbReference>
<feature type="transmembrane region" description="Helical" evidence="6">
    <location>
        <begin position="158"/>
        <end position="181"/>
    </location>
</feature>
<keyword evidence="8" id="KW-1185">Reference proteome</keyword>
<dbReference type="GO" id="GO:0007635">
    <property type="term" value="P:chemosensory behavior"/>
    <property type="evidence" value="ECO:0007669"/>
    <property type="project" value="TreeGrafter"/>
</dbReference>
<protein>
    <recommendedName>
        <fullName evidence="9">Gustatory receptor</fullName>
    </recommendedName>
</protein>
<feature type="transmembrane region" description="Helical" evidence="6">
    <location>
        <begin position="103"/>
        <end position="128"/>
    </location>
</feature>
<gene>
    <name evidence="7" type="ORF">BV898_04152</name>
</gene>
<name>A0A1W0X365_HYPEX</name>
<sequence length="479" mass="54193">MWVKSQDRNLEDSKNSILPKSFILWMRLIGIFVYRIEDPPHASTYLNNNAGPNRVLQPSTSKVILFWCIWTLVMIAFAVVVLLADVELFLMSSSNLIARLEFFTLVLWVFRFITMATFPVILIIMLIMGRHLMPSLARVQENLTPSDFQRMQTFRICLLIWIAFVTVGLAVGTGWIIQIFLDFMTASGYKPSIYSIADFYPFTGISLLGECLIYIFYLPFSLLCFSTHEIIFFLFLYACKIRLGKLSEELGAILADYQRSTPPGGEPKAMNSQRIRAVNRKHTAMQGVVENVTALFGSTSLAVWSLRDVTGCLCLLALLFRRGPTKQTLEMDVIGTTTSESMYESSKPGLIVLAVFSVVHAVIRIVSCLGITDENNEIKKLLTRATTVGQVASDGNFAFECSDFLERLETEELHISPHGFYSISLEYGLSLVGLVVSYFLIMYQLQDQKVDMESLMSYREAEHVFQALQKNVSHYCMLA</sequence>
<feature type="transmembrane region" description="Helical" evidence="6">
    <location>
        <begin position="350"/>
        <end position="372"/>
    </location>
</feature>
<evidence type="ECO:0000256" key="2">
    <source>
        <dbReference type="ARBA" id="ARBA00022692"/>
    </source>
</evidence>
<organism evidence="7 8">
    <name type="scientific">Hypsibius exemplaris</name>
    <name type="common">Freshwater tardigrade</name>
    <dbReference type="NCBI Taxonomy" id="2072580"/>
    <lineage>
        <taxon>Eukaryota</taxon>
        <taxon>Metazoa</taxon>
        <taxon>Ecdysozoa</taxon>
        <taxon>Tardigrada</taxon>
        <taxon>Eutardigrada</taxon>
        <taxon>Parachela</taxon>
        <taxon>Hypsibioidea</taxon>
        <taxon>Hypsibiidae</taxon>
        <taxon>Hypsibius</taxon>
    </lineage>
</organism>
<keyword evidence="2 6" id="KW-0812">Transmembrane</keyword>
<keyword evidence="4 6" id="KW-0472">Membrane</keyword>
<feature type="transmembrane region" description="Helical" evidence="6">
    <location>
        <begin position="63"/>
        <end position="83"/>
    </location>
</feature>
<dbReference type="EMBL" id="MTYJ01000020">
    <property type="protein sequence ID" value="OQV21939.1"/>
    <property type="molecule type" value="Genomic_DNA"/>
</dbReference>
<proteinExistence type="predicted"/>
<dbReference type="GO" id="GO:0030425">
    <property type="term" value="C:dendrite"/>
    <property type="evidence" value="ECO:0007669"/>
    <property type="project" value="TreeGrafter"/>
</dbReference>
<evidence type="ECO:0008006" key="9">
    <source>
        <dbReference type="Google" id="ProtNLM"/>
    </source>
</evidence>
<evidence type="ECO:0000256" key="1">
    <source>
        <dbReference type="ARBA" id="ARBA00004141"/>
    </source>
</evidence>
<feature type="transmembrane region" description="Helical" evidence="6">
    <location>
        <begin position="427"/>
        <end position="445"/>
    </location>
</feature>
<dbReference type="GO" id="GO:0030424">
    <property type="term" value="C:axon"/>
    <property type="evidence" value="ECO:0007669"/>
    <property type="project" value="TreeGrafter"/>
</dbReference>
<feature type="transmembrane region" description="Helical" evidence="6">
    <location>
        <begin position="212"/>
        <end position="237"/>
    </location>
</feature>
<dbReference type="GO" id="GO:0008049">
    <property type="term" value="P:male courtship behavior"/>
    <property type="evidence" value="ECO:0007669"/>
    <property type="project" value="TreeGrafter"/>
</dbReference>
<evidence type="ECO:0000313" key="7">
    <source>
        <dbReference type="EMBL" id="OQV21939.1"/>
    </source>
</evidence>
<dbReference type="AlphaFoldDB" id="A0A1W0X365"/>
<reference evidence="8" key="1">
    <citation type="submission" date="2017-01" db="EMBL/GenBank/DDBJ databases">
        <title>Comparative genomics of anhydrobiosis in the tardigrade Hypsibius dujardini.</title>
        <authorList>
            <person name="Yoshida Y."/>
            <person name="Koutsovoulos G."/>
            <person name="Laetsch D."/>
            <person name="Stevens L."/>
            <person name="Kumar S."/>
            <person name="Horikawa D."/>
            <person name="Ishino K."/>
            <person name="Komine S."/>
            <person name="Tomita M."/>
            <person name="Blaxter M."/>
            <person name="Arakawa K."/>
        </authorList>
    </citation>
    <scope>NUCLEOTIDE SEQUENCE [LARGE SCALE GENOMIC DNA]</scope>
    <source>
        <strain evidence="8">Z151</strain>
    </source>
</reference>
<evidence type="ECO:0000313" key="8">
    <source>
        <dbReference type="Proteomes" id="UP000192578"/>
    </source>
</evidence>
<comment type="caution">
    <text evidence="7">The sequence shown here is derived from an EMBL/GenBank/DDBJ whole genome shotgun (WGS) entry which is preliminary data.</text>
</comment>
<dbReference type="GO" id="GO:0043025">
    <property type="term" value="C:neuronal cell body"/>
    <property type="evidence" value="ECO:0007669"/>
    <property type="project" value="TreeGrafter"/>
</dbReference>
<dbReference type="PANTHER" id="PTHR21143:SF133">
    <property type="entry name" value="GUSTATORY AND PHEROMONE RECEPTOR 32A-RELATED"/>
    <property type="match status" value="1"/>
</dbReference>
<comment type="subcellular location">
    <subcellularLocation>
        <location evidence="1">Membrane</location>
        <topology evidence="1">Multi-pass membrane protein</topology>
    </subcellularLocation>
</comment>
<dbReference type="OrthoDB" id="10659440at2759"/>